<feature type="domain" description="ABC transmembrane type-1" evidence="16">
    <location>
        <begin position="55"/>
        <end position="412"/>
    </location>
</feature>
<evidence type="ECO:0000259" key="16">
    <source>
        <dbReference type="PROSITE" id="PS50929"/>
    </source>
</evidence>
<comment type="similarity">
    <text evidence="2">Belongs to the ABC transporter superfamily. ABCB family. Multidrug resistance exporter (TC 3.A.1.201) subfamily.</text>
</comment>
<evidence type="ECO:0000256" key="6">
    <source>
        <dbReference type="ARBA" id="ARBA00022737"/>
    </source>
</evidence>
<keyword evidence="9" id="KW-1278">Translocase</keyword>
<feature type="domain" description="ABC transmembrane type-1" evidence="16">
    <location>
        <begin position="905"/>
        <end position="1191"/>
    </location>
</feature>
<dbReference type="GO" id="GO:0097254">
    <property type="term" value="P:renal tubular secretion"/>
    <property type="evidence" value="ECO:0007669"/>
    <property type="project" value="UniProtKB-ARBA"/>
</dbReference>
<evidence type="ECO:0000256" key="3">
    <source>
        <dbReference type="ARBA" id="ARBA00012191"/>
    </source>
</evidence>
<dbReference type="Pfam" id="PF00005">
    <property type="entry name" value="ABC_tran"/>
    <property type="match status" value="2"/>
</dbReference>
<feature type="transmembrane region" description="Helical" evidence="14">
    <location>
        <begin position="174"/>
        <end position="196"/>
    </location>
</feature>
<dbReference type="InterPro" id="IPR039421">
    <property type="entry name" value="Type_1_exporter"/>
</dbReference>
<dbReference type="PROSITE" id="PS50893">
    <property type="entry name" value="ABC_TRANSPORTER_2"/>
    <property type="match status" value="2"/>
</dbReference>
<evidence type="ECO:0000313" key="17">
    <source>
        <dbReference type="EMBL" id="VVC32934.1"/>
    </source>
</evidence>
<dbReference type="FunFam" id="3.40.50.300:FF:000479">
    <property type="entry name" value="Multidrug resistance protein 1A"/>
    <property type="match status" value="1"/>
</dbReference>
<dbReference type="InterPro" id="IPR003593">
    <property type="entry name" value="AAA+_ATPase"/>
</dbReference>
<dbReference type="GO" id="GO:0015421">
    <property type="term" value="F:ABC-type oligopeptide transporter activity"/>
    <property type="evidence" value="ECO:0007669"/>
    <property type="project" value="TreeGrafter"/>
</dbReference>
<feature type="transmembrane region" description="Helical" evidence="14">
    <location>
        <begin position="271"/>
        <end position="294"/>
    </location>
</feature>
<dbReference type="SUPFAM" id="SSF52540">
    <property type="entry name" value="P-loop containing nucleoside triphosphate hydrolases"/>
    <property type="match status" value="2"/>
</dbReference>
<evidence type="ECO:0000256" key="9">
    <source>
        <dbReference type="ARBA" id="ARBA00022967"/>
    </source>
</evidence>
<dbReference type="InterPro" id="IPR003439">
    <property type="entry name" value="ABC_transporter-like_ATP-bd"/>
</dbReference>
<protein>
    <recommendedName>
        <fullName evidence="3">ABC-type xenobiotic transporter</fullName>
        <ecNumber evidence="3">7.6.2.2</ecNumber>
    </recommendedName>
</protein>
<feature type="transmembrane region" description="Helical" evidence="14">
    <location>
        <begin position="51"/>
        <end position="75"/>
    </location>
</feature>
<dbReference type="SUPFAM" id="SSF90123">
    <property type="entry name" value="ABC transporter transmembrane region"/>
    <property type="match status" value="2"/>
</dbReference>
<dbReference type="EC" id="7.6.2.2" evidence="3"/>
<dbReference type="Gene3D" id="3.40.50.300">
    <property type="entry name" value="P-loop containing nucleotide triphosphate hydrolases"/>
    <property type="match status" value="2"/>
</dbReference>
<feature type="transmembrane region" description="Helical" evidence="14">
    <location>
        <begin position="903"/>
        <end position="925"/>
    </location>
</feature>
<dbReference type="InterPro" id="IPR027417">
    <property type="entry name" value="P-loop_NTPase"/>
</dbReference>
<dbReference type="OrthoDB" id="6500128at2759"/>
<comment type="subcellular location">
    <subcellularLocation>
        <location evidence="1">Membrane</location>
        <topology evidence="1">Multi-pass membrane protein</topology>
    </subcellularLocation>
</comment>
<feature type="transmembrane region" description="Helical" evidence="14">
    <location>
        <begin position="386"/>
        <end position="406"/>
    </location>
</feature>
<evidence type="ECO:0000313" key="18">
    <source>
        <dbReference type="Proteomes" id="UP000325440"/>
    </source>
</evidence>
<dbReference type="InterPro" id="IPR017871">
    <property type="entry name" value="ABC_transporter-like_CS"/>
</dbReference>
<dbReference type="InterPro" id="IPR036640">
    <property type="entry name" value="ABC1_TM_sf"/>
</dbReference>
<feature type="transmembrane region" description="Helical" evidence="14">
    <location>
        <begin position="1048"/>
        <end position="1067"/>
    </location>
</feature>
<dbReference type="PROSITE" id="PS00211">
    <property type="entry name" value="ABC_TRANSPORTER_1"/>
    <property type="match status" value="2"/>
</dbReference>
<dbReference type="GO" id="GO:0017085">
    <property type="term" value="P:response to insecticide"/>
    <property type="evidence" value="ECO:0007669"/>
    <property type="project" value="UniProtKB-ARBA"/>
</dbReference>
<dbReference type="GO" id="GO:0005524">
    <property type="term" value="F:ATP binding"/>
    <property type="evidence" value="ECO:0007669"/>
    <property type="project" value="UniProtKB-KW"/>
</dbReference>
<feature type="transmembrane region" description="Helical" evidence="14">
    <location>
        <begin position="349"/>
        <end position="374"/>
    </location>
</feature>
<dbReference type="GO" id="GO:0005743">
    <property type="term" value="C:mitochondrial inner membrane"/>
    <property type="evidence" value="ECO:0007669"/>
    <property type="project" value="TreeGrafter"/>
</dbReference>
<dbReference type="CDD" id="cd03249">
    <property type="entry name" value="ABC_MTABC3_MDL1_MDL2"/>
    <property type="match status" value="2"/>
</dbReference>
<evidence type="ECO:0000256" key="8">
    <source>
        <dbReference type="ARBA" id="ARBA00022840"/>
    </source>
</evidence>
<evidence type="ECO:0000256" key="7">
    <source>
        <dbReference type="ARBA" id="ARBA00022741"/>
    </source>
</evidence>
<dbReference type="Gene3D" id="1.20.1560.10">
    <property type="entry name" value="ABC transporter type 1, transmembrane domain"/>
    <property type="match status" value="2"/>
</dbReference>
<evidence type="ECO:0000256" key="4">
    <source>
        <dbReference type="ARBA" id="ARBA00022448"/>
    </source>
</evidence>
<evidence type="ECO:0000256" key="2">
    <source>
        <dbReference type="ARBA" id="ARBA00007577"/>
    </source>
</evidence>
<accession>A0A5E4MNB5</accession>
<evidence type="ECO:0000256" key="14">
    <source>
        <dbReference type="SAM" id="Phobius"/>
    </source>
</evidence>
<keyword evidence="6" id="KW-0677">Repeat</keyword>
<dbReference type="Proteomes" id="UP000325440">
    <property type="component" value="Unassembled WGS sequence"/>
</dbReference>
<dbReference type="GO" id="GO:0008559">
    <property type="term" value="F:ABC-type xenobiotic transporter activity"/>
    <property type="evidence" value="ECO:0007669"/>
    <property type="project" value="UniProtKB-EC"/>
</dbReference>
<feature type="transmembrane region" description="Helical" evidence="14">
    <location>
        <begin position="247"/>
        <end position="265"/>
    </location>
</feature>
<keyword evidence="7" id="KW-0547">Nucleotide-binding</keyword>
<dbReference type="PROSITE" id="PS50929">
    <property type="entry name" value="ABC_TM1F"/>
    <property type="match status" value="2"/>
</dbReference>
<proteinExistence type="inferred from homology"/>
<evidence type="ECO:0000256" key="5">
    <source>
        <dbReference type="ARBA" id="ARBA00022692"/>
    </source>
</evidence>
<gene>
    <name evidence="17" type="ORF">CINCED_3A015030</name>
</gene>
<dbReference type="EMBL" id="CABPRJ010000960">
    <property type="protein sequence ID" value="VVC32934.1"/>
    <property type="molecule type" value="Genomic_DNA"/>
</dbReference>
<sequence length="1473" mass="163731">MAFSKKNDECIGLLKCKDGNTTHTKYGTLRKNEEKKNSISGLFRYASRADVALMFIGIVCSAIHGSSFPVLALVFGQMTNTFIKQSMVSSTHNIPELTTQNLLNSSDTTTNSPLNDKTSSLGAFFMSEMERLTTAQTITGTDLGLTTMNPNYSSNNDALSPEEFYNYMTKFSLYYLYIGIGVLIAAFIQTYCWEIACERQVHRLRKVFYRQILRQEISWYDLSDSGDFTTKLSDDLERIREGIGSKFSMVTQYVSTFFTGLIVGLCVNWRLTLIILCVAPVLIAVSGALSSISANTAAREQAKYALAGGIAEEVLSNIRTIAAFGGELKESKRYKLAIDEGRKLAMKKYYVFSFMLGSVFVIMYSAYGIAFWYGSNLIVEGISSPGSIFTVFFSVMAGAFSVGNALPFINSVSIAIGAASTIFDIIDSKPKIDPYSSQGKKIKKIQGKVEFKNVNFTYPTRNTVSVLNNLSLTIEPGQTIALVGSSGGGKSTIGNLLLRFYDPTEGQILLDNFDIKDLNLHWFRSNIGIVSQEPILFGVSIAENIRYGQSDCTQQDIIAAAMTANAHSFIIKLPKGYDTLVGEKGSQLSGGQKQRIAIARALVKDPKLLLLDEATSALDAQSEGIVQDALEKAQQDRTTIIIAHRLSTIRNVDTIYVLQNGSIVESGTHDILMEKNGFYSNLFNAQMKHENDEDNEDYLFESDEEITKYDKDDKLMSIKRQTSIKSPELEPHYEIEDVESDENTDVQTVIEEDGTEVTTITTTKKISVIEKNIEPEKVFTDSFITENSDGNLVNITRKVSSSKVKRIIFSDQDSTDSELDKSSSYRPRSLRGRALISQLSQPDDYSQWETSDIESYIGFNQSSKIDISSRKGYQFINGENDLSEFENVGIKDLLKINRPEWPWLLMGFTGCALTGAIMPIFAIFYGQVFATFTLKGDALLKEAAFWSKMFIVLALLSGLAWWMQTLGLTSACEKLIMRMRVQAFENILRQPVFWFDLKSSSPGNLVTRLARDAPLVKSAGGLRAGQVISAFVTLSAALIIAFSFGWKLAIVLVLGVPIIAGAAYKQLMLVRKSQKRDSECMDESGRIASETVSSIKTVQGLAQELMFVEQYEISLEDPFKSAKKQALSYAFMYAVSQAVIYGMYSVAFRYGAYLVEIGEMSATDIYRVFFALAFCAASVGQSSAYLQDYARAKNAALLMFQLIWRKSEIDPLSISGSKPEINGKVHFKDVRFKYPSRQNVRVLRGLNFTVEPGKTLAIVGESGCGKSTVVSLLERFYDPLKGVIEVDDHDIRGMNLYHLRKHIGLVTQEPVLFNCSIKDNITYGVDDREVTMDEIIDVAKKANIHSFITTLAQRYDTLAGDRGNQLSGGQKQRVAIARALIRNPKILLLDEATSALDTESEAVVQEALDDARKGRTCIVIAHRLSTIQSADSIAVVRNGKIVEQGNHEELKAKKMYYYELIKRQEESSNQSQL</sequence>
<evidence type="ECO:0000256" key="1">
    <source>
        <dbReference type="ARBA" id="ARBA00004141"/>
    </source>
</evidence>
<reference evidence="17 18" key="1">
    <citation type="submission" date="2019-08" db="EMBL/GenBank/DDBJ databases">
        <authorList>
            <person name="Alioto T."/>
            <person name="Alioto T."/>
            <person name="Gomez Garrido J."/>
        </authorList>
    </citation>
    <scope>NUCLEOTIDE SEQUENCE [LARGE SCALE GENOMIC DNA]</scope>
</reference>
<feature type="transmembrane region" description="Helical" evidence="14">
    <location>
        <begin position="1130"/>
        <end position="1153"/>
    </location>
</feature>
<dbReference type="CDD" id="cd18578">
    <property type="entry name" value="ABC_6TM_Pgp_ABCB1_D2_like"/>
    <property type="match status" value="1"/>
</dbReference>
<feature type="transmembrane region" description="Helical" evidence="14">
    <location>
        <begin position="1024"/>
        <end position="1042"/>
    </location>
</feature>
<dbReference type="GO" id="GO:0090374">
    <property type="term" value="P:oligopeptide export from mitochondrion"/>
    <property type="evidence" value="ECO:0007669"/>
    <property type="project" value="TreeGrafter"/>
</dbReference>
<keyword evidence="10 14" id="KW-1133">Transmembrane helix</keyword>
<dbReference type="PANTHER" id="PTHR43394">
    <property type="entry name" value="ATP-DEPENDENT PERMEASE MDL1, MITOCHONDRIAL"/>
    <property type="match status" value="1"/>
</dbReference>
<name>A0A5E4MNB5_9HEMI</name>
<evidence type="ECO:0000259" key="15">
    <source>
        <dbReference type="PROSITE" id="PS50893"/>
    </source>
</evidence>
<dbReference type="Pfam" id="PF00664">
    <property type="entry name" value="ABC_membrane"/>
    <property type="match status" value="2"/>
</dbReference>
<keyword evidence="5 14" id="KW-0812">Transmembrane</keyword>
<keyword evidence="12" id="KW-0325">Glycoprotein</keyword>
<keyword evidence="11 14" id="KW-0472">Membrane</keyword>
<evidence type="ECO:0000256" key="12">
    <source>
        <dbReference type="ARBA" id="ARBA00023180"/>
    </source>
</evidence>
<evidence type="ECO:0000256" key="11">
    <source>
        <dbReference type="ARBA" id="ARBA00023136"/>
    </source>
</evidence>
<keyword evidence="4" id="KW-0813">Transport</keyword>
<comment type="catalytic activity">
    <reaction evidence="13">
        <text>ATP + H2O + xenobioticSide 1 = ADP + phosphate + xenobioticSide 2.</text>
        <dbReference type="EC" id="7.6.2.2"/>
    </reaction>
</comment>
<evidence type="ECO:0000256" key="10">
    <source>
        <dbReference type="ARBA" id="ARBA00022989"/>
    </source>
</evidence>
<dbReference type="FunFam" id="3.40.50.300:FF:000205">
    <property type="entry name" value="ABC transporter B family member 4"/>
    <property type="match status" value="1"/>
</dbReference>
<dbReference type="FunFam" id="1.20.1560.10:FF:000009">
    <property type="entry name" value="ABC transporter B family member 1"/>
    <property type="match status" value="1"/>
</dbReference>
<dbReference type="InterPro" id="IPR011527">
    <property type="entry name" value="ABC1_TM_dom"/>
</dbReference>
<feature type="domain" description="ABC transporter" evidence="15">
    <location>
        <begin position="449"/>
        <end position="685"/>
    </location>
</feature>
<dbReference type="SMART" id="SM00382">
    <property type="entry name" value="AAA"/>
    <property type="match status" value="2"/>
</dbReference>
<dbReference type="PANTHER" id="PTHR43394:SF27">
    <property type="entry name" value="ATP-DEPENDENT TRANSLOCASE ABCB1-LIKE"/>
    <property type="match status" value="1"/>
</dbReference>
<keyword evidence="18" id="KW-1185">Reference proteome</keyword>
<feature type="domain" description="ABC transporter" evidence="15">
    <location>
        <begin position="1225"/>
        <end position="1463"/>
    </location>
</feature>
<dbReference type="GO" id="GO:0016887">
    <property type="term" value="F:ATP hydrolysis activity"/>
    <property type="evidence" value="ECO:0007669"/>
    <property type="project" value="InterPro"/>
</dbReference>
<keyword evidence="8" id="KW-0067">ATP-binding</keyword>
<feature type="transmembrane region" description="Helical" evidence="14">
    <location>
        <begin position="945"/>
        <end position="969"/>
    </location>
</feature>
<organism evidence="17 18">
    <name type="scientific">Cinara cedri</name>
    <dbReference type="NCBI Taxonomy" id="506608"/>
    <lineage>
        <taxon>Eukaryota</taxon>
        <taxon>Metazoa</taxon>
        <taxon>Ecdysozoa</taxon>
        <taxon>Arthropoda</taxon>
        <taxon>Hexapoda</taxon>
        <taxon>Insecta</taxon>
        <taxon>Pterygota</taxon>
        <taxon>Neoptera</taxon>
        <taxon>Paraneoptera</taxon>
        <taxon>Hemiptera</taxon>
        <taxon>Sternorrhyncha</taxon>
        <taxon>Aphidomorpha</taxon>
        <taxon>Aphidoidea</taxon>
        <taxon>Aphididae</taxon>
        <taxon>Lachninae</taxon>
        <taxon>Cinara</taxon>
    </lineage>
</organism>
<dbReference type="CDD" id="cd18577">
    <property type="entry name" value="ABC_6TM_Pgp_ABCB1_D1_like"/>
    <property type="match status" value="1"/>
</dbReference>
<evidence type="ECO:0000256" key="13">
    <source>
        <dbReference type="ARBA" id="ARBA00034018"/>
    </source>
</evidence>